<dbReference type="InterPro" id="IPR001119">
    <property type="entry name" value="SLH_dom"/>
</dbReference>
<feature type="domain" description="SH3b" evidence="5">
    <location>
        <begin position="898"/>
        <end position="967"/>
    </location>
</feature>
<feature type="domain" description="SLH" evidence="4">
    <location>
        <begin position="712"/>
        <end position="774"/>
    </location>
</feature>
<dbReference type="PROSITE" id="PS51781">
    <property type="entry name" value="SH3B"/>
    <property type="match status" value="1"/>
</dbReference>
<accession>A0A8J6MBL9</accession>
<dbReference type="InterPro" id="IPR018711">
    <property type="entry name" value="NAGPA"/>
</dbReference>
<keyword evidence="3" id="KW-0732">Signal</keyword>
<dbReference type="EMBL" id="JACOPN010000009">
    <property type="protein sequence ID" value="MBC5718050.1"/>
    <property type="molecule type" value="Genomic_DNA"/>
</dbReference>
<dbReference type="Pfam" id="PF08239">
    <property type="entry name" value="SH3_3"/>
    <property type="match status" value="1"/>
</dbReference>
<evidence type="ECO:0000313" key="7">
    <source>
        <dbReference type="Proteomes" id="UP000602260"/>
    </source>
</evidence>
<keyword evidence="7" id="KW-1185">Reference proteome</keyword>
<dbReference type="Pfam" id="PF09992">
    <property type="entry name" value="NAGPA"/>
    <property type="match status" value="1"/>
</dbReference>
<dbReference type="AlphaFoldDB" id="A0A8J6MBL9"/>
<evidence type="ECO:0000256" key="3">
    <source>
        <dbReference type="SAM" id="SignalP"/>
    </source>
</evidence>
<proteinExistence type="predicted"/>
<comment type="caution">
    <text evidence="6">The sequence shown here is derived from an EMBL/GenBank/DDBJ whole genome shotgun (WGS) entry which is preliminary data.</text>
</comment>
<protein>
    <submittedName>
        <fullName evidence="6">S-layer homology domain-containing protein</fullName>
    </submittedName>
</protein>
<feature type="domain" description="SLH" evidence="4">
    <location>
        <begin position="644"/>
        <end position="707"/>
    </location>
</feature>
<gene>
    <name evidence="6" type="ORF">H8S55_12115</name>
</gene>
<feature type="compositionally biased region" description="Low complexity" evidence="2">
    <location>
        <begin position="771"/>
        <end position="812"/>
    </location>
</feature>
<reference evidence="6" key="1">
    <citation type="submission" date="2020-08" db="EMBL/GenBank/DDBJ databases">
        <title>Genome public.</title>
        <authorList>
            <person name="Liu C."/>
            <person name="Sun Q."/>
        </authorList>
    </citation>
    <scope>NUCLEOTIDE SEQUENCE</scope>
    <source>
        <strain evidence="6">BX5</strain>
    </source>
</reference>
<sequence>MKTSTKIGLLRRVTALALAVVLSIPSALAAAGDKKIQTSTQLVSGLSYQNTVTANNGSRVESFSLELEPGAAARPILLQSAGTVYGAATINKAVSRAESLGYHVLGAINTDFFATSTGVPMGIVIEDGDYQSSPENEAAMTVTDGKVELVESPKIQLTLTNQTNGTQIHPQHLNKVRAATGGMYLMNRHFSTVSTRTSTSGWYVRMKLVDGSEGAKLALNTDLTLQVTELLQSAYPLDIGEDEYVLTADDASGYLFNYQTFAVGDKITLRASCDDQTLSGAQWAGGVGDIMVKNGSLTDSSKWNYMKDGRAPRTALGVKADGTLLVYAVDGRQSGYSIGLSQKDLAEEMRDRGCQWVVNLDGGGSTAISVWYPGQSAISIKNIPSDGRPRSCATYLLLVADEKGDGVPTRLALKEEGQTVLTGSEFTLPGAVALDKGLNVTSSGVSDVSITSGSGLGTITNGVYTAGGQSGVEQLQLSSDSLGAMGTSQLNIVSSLTVLTVSKKGSSNALTSMTVKPGERVQMAIAGSYWGRTALRSWKGVSVSVAGDIGTVDENGLFTAGQSGGSGTITVAAGGQTKTVKVTVKDTHADVPQGHWAYEAVEYCYEKGIVGGVSANQFGRDYQIRRGDFMLMLYNAVGRPTVSAGCTFTDVSQSDYYYKALSWAQSAGLASGTGDGSYSPTSSVTREQAFTILRKAMPLLGKTCPDASLLVLDAFSDKDKIADYAKGHTATLVAQGVVSGKGTGIDPKGNLTRAEMAALLYKLMTYTPITDVPTDPVTPSQPETPEQPSQPETPDTPDTPVTPEQPDTPDTPAQEVSLTLDVSQLALNAGESRALIATLSPEQTGAVVTWSCNGACAAVSADGTVTNLNTAAGTVQAVITAAWSGKSASCVVDCQPAQRTGTVFNADVGLNVRSGPGTDNPVVDRRKNGDVLIVERVENGWCKVLYRSAAGQAARGYVSASYLQLSN</sequence>
<feature type="signal peptide" evidence="3">
    <location>
        <begin position="1"/>
        <end position="29"/>
    </location>
</feature>
<organism evidence="6 7">
    <name type="scientific">Flintibacter faecis</name>
    <dbReference type="NCBI Taxonomy" id="2763047"/>
    <lineage>
        <taxon>Bacteria</taxon>
        <taxon>Bacillati</taxon>
        <taxon>Bacillota</taxon>
        <taxon>Clostridia</taxon>
        <taxon>Eubacteriales</taxon>
        <taxon>Flintibacter</taxon>
    </lineage>
</organism>
<dbReference type="Proteomes" id="UP000602260">
    <property type="component" value="Unassembled WGS sequence"/>
</dbReference>
<dbReference type="PANTHER" id="PTHR40446:SF2">
    <property type="entry name" value="N-ACETYLGLUCOSAMINE-1-PHOSPHODIESTER ALPHA-N-ACETYLGLUCOSAMINIDASE"/>
    <property type="match status" value="1"/>
</dbReference>
<evidence type="ECO:0000313" key="6">
    <source>
        <dbReference type="EMBL" id="MBC5718050.1"/>
    </source>
</evidence>
<dbReference type="PANTHER" id="PTHR40446">
    <property type="entry name" value="N-ACETYLGLUCOSAMINE-1-PHOSPHODIESTER ALPHA-N-ACETYLGLUCOSAMINIDASE"/>
    <property type="match status" value="1"/>
</dbReference>
<evidence type="ECO:0000259" key="5">
    <source>
        <dbReference type="PROSITE" id="PS51781"/>
    </source>
</evidence>
<keyword evidence="1" id="KW-0677">Repeat</keyword>
<evidence type="ECO:0000256" key="2">
    <source>
        <dbReference type="SAM" id="MobiDB-lite"/>
    </source>
</evidence>
<dbReference type="InterPro" id="IPR003646">
    <property type="entry name" value="SH3-like_bac-type"/>
</dbReference>
<evidence type="ECO:0000256" key="1">
    <source>
        <dbReference type="ARBA" id="ARBA00022737"/>
    </source>
</evidence>
<feature type="chain" id="PRO_5035316799" evidence="3">
    <location>
        <begin position="30"/>
        <end position="967"/>
    </location>
</feature>
<feature type="region of interest" description="Disordered" evidence="2">
    <location>
        <begin position="771"/>
        <end position="813"/>
    </location>
</feature>
<dbReference type="PROSITE" id="PS51272">
    <property type="entry name" value="SLH"/>
    <property type="match status" value="3"/>
</dbReference>
<feature type="domain" description="SLH" evidence="4">
    <location>
        <begin position="584"/>
        <end position="643"/>
    </location>
</feature>
<name>A0A8J6MBL9_9FIRM</name>
<dbReference type="Gene3D" id="2.60.40.1080">
    <property type="match status" value="1"/>
</dbReference>
<evidence type="ECO:0000259" key="4">
    <source>
        <dbReference type="PROSITE" id="PS51272"/>
    </source>
</evidence>
<dbReference type="Pfam" id="PF00395">
    <property type="entry name" value="SLH"/>
    <property type="match status" value="3"/>
</dbReference>
<dbReference type="RefSeq" id="WP_186879167.1">
    <property type="nucleotide sequence ID" value="NZ_JACOPN010000009.1"/>
</dbReference>
<dbReference type="Gene3D" id="2.30.30.40">
    <property type="entry name" value="SH3 Domains"/>
    <property type="match status" value="1"/>
</dbReference>